<feature type="compositionally biased region" description="Low complexity" evidence="3">
    <location>
        <begin position="61"/>
        <end position="70"/>
    </location>
</feature>
<protein>
    <submittedName>
        <fullName evidence="5">Winged helix-turn-helix domain-containing protein</fullName>
    </submittedName>
</protein>
<dbReference type="AlphaFoldDB" id="A0AA41QEC3"/>
<dbReference type="GO" id="GO:0000160">
    <property type="term" value="P:phosphorelay signal transduction system"/>
    <property type="evidence" value="ECO:0007669"/>
    <property type="project" value="InterPro"/>
</dbReference>
<dbReference type="InterPro" id="IPR036388">
    <property type="entry name" value="WH-like_DNA-bd_sf"/>
</dbReference>
<dbReference type="SMART" id="SM00862">
    <property type="entry name" value="Trans_reg_C"/>
    <property type="match status" value="1"/>
</dbReference>
<keyword evidence="1 2" id="KW-0238">DNA-binding</keyword>
<dbReference type="EMBL" id="JAKGSG010000022">
    <property type="protein sequence ID" value="MCF4120564.1"/>
    <property type="molecule type" value="Genomic_DNA"/>
</dbReference>
<reference evidence="5" key="1">
    <citation type="submission" date="2022-01" db="EMBL/GenBank/DDBJ databases">
        <title>Antribacter sp. nov., isolated from Guizhou of China.</title>
        <authorList>
            <person name="Chengliang C."/>
            <person name="Ya Z."/>
        </authorList>
    </citation>
    <scope>NUCLEOTIDE SEQUENCE</scope>
    <source>
        <strain evidence="5">KLBMP 9083</strain>
    </source>
</reference>
<evidence type="ECO:0000256" key="3">
    <source>
        <dbReference type="SAM" id="MobiDB-lite"/>
    </source>
</evidence>
<dbReference type="GO" id="GO:0006355">
    <property type="term" value="P:regulation of DNA-templated transcription"/>
    <property type="evidence" value="ECO:0007669"/>
    <property type="project" value="InterPro"/>
</dbReference>
<name>A0AA41QEC3_9MICO</name>
<dbReference type="SUPFAM" id="SSF46894">
    <property type="entry name" value="C-terminal effector domain of the bipartite response regulators"/>
    <property type="match status" value="1"/>
</dbReference>
<accession>A0AA41QEC3</accession>
<evidence type="ECO:0000259" key="4">
    <source>
        <dbReference type="PROSITE" id="PS51755"/>
    </source>
</evidence>
<feature type="DNA-binding region" description="OmpR/PhoB-type" evidence="2">
    <location>
        <begin position="138"/>
        <end position="235"/>
    </location>
</feature>
<dbReference type="InterPro" id="IPR001867">
    <property type="entry name" value="OmpR/PhoB-type_DNA-bd"/>
</dbReference>
<dbReference type="GO" id="GO:0003677">
    <property type="term" value="F:DNA binding"/>
    <property type="evidence" value="ECO:0007669"/>
    <property type="project" value="UniProtKB-UniRule"/>
</dbReference>
<evidence type="ECO:0000313" key="6">
    <source>
        <dbReference type="Proteomes" id="UP001165405"/>
    </source>
</evidence>
<dbReference type="PROSITE" id="PS51755">
    <property type="entry name" value="OMPR_PHOB"/>
    <property type="match status" value="1"/>
</dbReference>
<sequence>MAREPVVGTDGSYVVCVGLPLHLVSEIARLLRGQSVVLATADTDGARALLGPPAARPYREPAPSAASVVPAAPPPRPSGRHVAAASAAATAAAAQAYPAQAYGAQPYAAQTAYTAQAMPRGARAGVLTATEAIPVIRPAPLVRGPLSVDLATREVTVHGQHVHLSVREFDLLATLASEVDRVWSFAELTAHVWRTGYLGDPDPVTSAVKRLRKRLRPVRGLEVASVRGVGYRLMVPV</sequence>
<feature type="domain" description="OmpR/PhoB-type" evidence="4">
    <location>
        <begin position="138"/>
        <end position="235"/>
    </location>
</feature>
<dbReference type="InterPro" id="IPR016032">
    <property type="entry name" value="Sig_transdc_resp-reg_C-effctor"/>
</dbReference>
<dbReference type="Pfam" id="PF00486">
    <property type="entry name" value="Trans_reg_C"/>
    <property type="match status" value="1"/>
</dbReference>
<evidence type="ECO:0000313" key="5">
    <source>
        <dbReference type="EMBL" id="MCF4120564.1"/>
    </source>
</evidence>
<dbReference type="Proteomes" id="UP001165405">
    <property type="component" value="Unassembled WGS sequence"/>
</dbReference>
<keyword evidence="6" id="KW-1185">Reference proteome</keyword>
<organism evidence="5 6">
    <name type="scientific">Antribacter soli</name>
    <dbReference type="NCBI Taxonomy" id="2910976"/>
    <lineage>
        <taxon>Bacteria</taxon>
        <taxon>Bacillati</taxon>
        <taxon>Actinomycetota</taxon>
        <taxon>Actinomycetes</taxon>
        <taxon>Micrococcales</taxon>
        <taxon>Promicromonosporaceae</taxon>
        <taxon>Antribacter</taxon>
    </lineage>
</organism>
<evidence type="ECO:0000256" key="2">
    <source>
        <dbReference type="PROSITE-ProRule" id="PRU01091"/>
    </source>
</evidence>
<dbReference type="RefSeq" id="WP_236088337.1">
    <property type="nucleotide sequence ID" value="NZ_JAKGSG010000022.1"/>
</dbReference>
<proteinExistence type="predicted"/>
<comment type="caution">
    <text evidence="5">The sequence shown here is derived from an EMBL/GenBank/DDBJ whole genome shotgun (WGS) entry which is preliminary data.</text>
</comment>
<dbReference type="Gene3D" id="1.10.10.10">
    <property type="entry name" value="Winged helix-like DNA-binding domain superfamily/Winged helix DNA-binding domain"/>
    <property type="match status" value="1"/>
</dbReference>
<dbReference type="CDD" id="cd00383">
    <property type="entry name" value="trans_reg_C"/>
    <property type="match status" value="1"/>
</dbReference>
<evidence type="ECO:0000256" key="1">
    <source>
        <dbReference type="ARBA" id="ARBA00023125"/>
    </source>
</evidence>
<gene>
    <name evidence="5" type="ORF">L1785_06210</name>
</gene>
<feature type="region of interest" description="Disordered" evidence="3">
    <location>
        <begin position="52"/>
        <end position="80"/>
    </location>
</feature>